<evidence type="ECO:0000256" key="5">
    <source>
        <dbReference type="ARBA" id="ARBA00022692"/>
    </source>
</evidence>
<feature type="transmembrane region" description="Helical" evidence="9">
    <location>
        <begin position="21"/>
        <end position="38"/>
    </location>
</feature>
<dbReference type="Proteomes" id="UP000186657">
    <property type="component" value="Unassembled WGS sequence"/>
</dbReference>
<organism evidence="11 12">
    <name type="scientific">Moorena bouillonii PNG</name>
    <dbReference type="NCBI Taxonomy" id="568701"/>
    <lineage>
        <taxon>Bacteria</taxon>
        <taxon>Bacillati</taxon>
        <taxon>Cyanobacteriota</taxon>
        <taxon>Cyanophyceae</taxon>
        <taxon>Coleofasciculales</taxon>
        <taxon>Coleofasciculaceae</taxon>
        <taxon>Moorena</taxon>
    </lineage>
</organism>
<evidence type="ECO:0000256" key="8">
    <source>
        <dbReference type="ARBA" id="ARBA00038436"/>
    </source>
</evidence>
<evidence type="ECO:0000259" key="10">
    <source>
        <dbReference type="Pfam" id="PF04290"/>
    </source>
</evidence>
<dbReference type="RefSeq" id="WP_075906062.1">
    <property type="nucleotide sequence ID" value="NZ_MKZS01000001.1"/>
</dbReference>
<feature type="transmembrane region" description="Helical" evidence="9">
    <location>
        <begin position="96"/>
        <end position="121"/>
    </location>
</feature>
<evidence type="ECO:0000256" key="6">
    <source>
        <dbReference type="ARBA" id="ARBA00022989"/>
    </source>
</evidence>
<comment type="subcellular location">
    <subcellularLocation>
        <location evidence="1">Cell inner membrane</location>
        <topology evidence="1">Multi-pass membrane protein</topology>
    </subcellularLocation>
</comment>
<evidence type="ECO:0000256" key="9">
    <source>
        <dbReference type="SAM" id="Phobius"/>
    </source>
</evidence>
<evidence type="ECO:0000313" key="11">
    <source>
        <dbReference type="EMBL" id="OLT63262.1"/>
    </source>
</evidence>
<dbReference type="EMBL" id="MKZS01000001">
    <property type="protein sequence ID" value="OLT63262.1"/>
    <property type="molecule type" value="Genomic_DNA"/>
</dbReference>
<protein>
    <submittedName>
        <fullName evidence="11">C4-dicarboxylate ABC transporter substrate-binding protein</fullName>
    </submittedName>
</protein>
<keyword evidence="7 9" id="KW-0472">Membrane</keyword>
<evidence type="ECO:0000256" key="4">
    <source>
        <dbReference type="ARBA" id="ARBA00022519"/>
    </source>
</evidence>
<proteinExistence type="inferred from homology"/>
<dbReference type="InterPro" id="IPR055348">
    <property type="entry name" value="DctQ"/>
</dbReference>
<dbReference type="AlphaFoldDB" id="A0A1U7NBC8"/>
<name>A0A1U7NBC8_9CYAN</name>
<keyword evidence="4" id="KW-0997">Cell inner membrane</keyword>
<evidence type="ECO:0000313" key="12">
    <source>
        <dbReference type="Proteomes" id="UP000186657"/>
    </source>
</evidence>
<feature type="transmembrane region" description="Helical" evidence="9">
    <location>
        <begin position="141"/>
        <end position="159"/>
    </location>
</feature>
<gene>
    <name evidence="11" type="ORF">BJP37_12855</name>
</gene>
<keyword evidence="2" id="KW-0813">Transport</keyword>
<keyword evidence="5 9" id="KW-0812">Transmembrane</keyword>
<comment type="caution">
    <text evidence="11">The sequence shown here is derived from an EMBL/GenBank/DDBJ whole genome shotgun (WGS) entry which is preliminary data.</text>
</comment>
<keyword evidence="6 9" id="KW-1133">Transmembrane helix</keyword>
<dbReference type="PANTHER" id="PTHR35011">
    <property type="entry name" value="2,3-DIKETO-L-GULONATE TRAP TRANSPORTER SMALL PERMEASE PROTEIN YIAM"/>
    <property type="match status" value="1"/>
</dbReference>
<reference evidence="11 12" key="1">
    <citation type="submission" date="2016-10" db="EMBL/GenBank/DDBJ databases">
        <title>Comparative genomics uncovers the prolific and rare metabolic potential of the cyanobacterial genus Moorea.</title>
        <authorList>
            <person name="Leao T."/>
            <person name="Castelao G."/>
            <person name="Korobeynikov A."/>
            <person name="Monroe E.A."/>
            <person name="Podell S."/>
            <person name="Glukhov E."/>
            <person name="Allen E."/>
            <person name="Gerwick W.H."/>
            <person name="Gerwick L."/>
        </authorList>
    </citation>
    <scope>NUCLEOTIDE SEQUENCE [LARGE SCALE GENOMIC DNA]</scope>
    <source>
        <strain evidence="11 12">PNG5-198</strain>
    </source>
</reference>
<dbReference type="GO" id="GO:0005886">
    <property type="term" value="C:plasma membrane"/>
    <property type="evidence" value="ECO:0007669"/>
    <property type="project" value="UniProtKB-SubCell"/>
</dbReference>
<dbReference type="InterPro" id="IPR007387">
    <property type="entry name" value="TRAP_DctQ"/>
</dbReference>
<evidence type="ECO:0000256" key="3">
    <source>
        <dbReference type="ARBA" id="ARBA00022475"/>
    </source>
</evidence>
<keyword evidence="3" id="KW-1003">Cell membrane</keyword>
<sequence length="179" mass="20489">MQQLLRISRVIDSFNERIGRLTYWILPLMILIGVWNVVGRYLGRFIGENLSSNGFIETQWYLFDLVFLLGAAYTLKHNGHVRVDVFYKSLRPKAQAIANLIGTLLFLIPFCIMVIYFSWGAIVNSWTIQEMSPDPGGLPRYPIKSMIIFSFGLLILQGISEAIKNWAIFAGYLAPHEEE</sequence>
<comment type="similarity">
    <text evidence="8">Belongs to the TRAP transporter small permease family.</text>
</comment>
<dbReference type="PANTHER" id="PTHR35011:SF4">
    <property type="entry name" value="SLL1102 PROTEIN"/>
    <property type="match status" value="1"/>
</dbReference>
<dbReference type="Pfam" id="PF04290">
    <property type="entry name" value="DctQ"/>
    <property type="match status" value="1"/>
</dbReference>
<accession>A0A1U7NBC8</accession>
<evidence type="ECO:0000256" key="7">
    <source>
        <dbReference type="ARBA" id="ARBA00023136"/>
    </source>
</evidence>
<feature type="domain" description="Tripartite ATP-independent periplasmic transporters DctQ component" evidence="10">
    <location>
        <begin position="29"/>
        <end position="166"/>
    </location>
</feature>
<keyword evidence="12" id="KW-1185">Reference proteome</keyword>
<evidence type="ECO:0000256" key="2">
    <source>
        <dbReference type="ARBA" id="ARBA00022448"/>
    </source>
</evidence>
<feature type="transmembrane region" description="Helical" evidence="9">
    <location>
        <begin position="58"/>
        <end position="75"/>
    </location>
</feature>
<evidence type="ECO:0000256" key="1">
    <source>
        <dbReference type="ARBA" id="ARBA00004429"/>
    </source>
</evidence>